<feature type="region of interest" description="Disordered" evidence="1">
    <location>
        <begin position="134"/>
        <end position="203"/>
    </location>
</feature>
<accession>A0AAD3DTJ0</accession>
<feature type="compositionally biased region" description="Polar residues" evidence="1">
    <location>
        <begin position="134"/>
        <end position="153"/>
    </location>
</feature>
<feature type="compositionally biased region" description="Polar residues" evidence="1">
    <location>
        <begin position="167"/>
        <end position="189"/>
    </location>
</feature>
<proteinExistence type="predicted"/>
<dbReference type="AlphaFoldDB" id="A0AAD3DTJ0"/>
<dbReference type="EMBL" id="BMAR01000020">
    <property type="protein sequence ID" value="GFR47800.1"/>
    <property type="molecule type" value="Genomic_DNA"/>
</dbReference>
<name>A0AAD3DTJ0_9CHLO</name>
<comment type="caution">
    <text evidence="2">The sequence shown here is derived from an EMBL/GenBank/DDBJ whole genome shotgun (WGS) entry which is preliminary data.</text>
</comment>
<evidence type="ECO:0000313" key="3">
    <source>
        <dbReference type="Proteomes" id="UP001054857"/>
    </source>
</evidence>
<dbReference type="Proteomes" id="UP001054857">
    <property type="component" value="Unassembled WGS sequence"/>
</dbReference>
<protein>
    <submittedName>
        <fullName evidence="2">Uncharacterized protein</fullName>
    </submittedName>
</protein>
<reference evidence="2 3" key="1">
    <citation type="journal article" date="2021" name="Sci. Rep.">
        <title>Genome sequencing of the multicellular alga Astrephomene provides insights into convergent evolution of germ-soma differentiation.</title>
        <authorList>
            <person name="Yamashita S."/>
            <person name="Yamamoto K."/>
            <person name="Matsuzaki R."/>
            <person name="Suzuki S."/>
            <person name="Yamaguchi H."/>
            <person name="Hirooka S."/>
            <person name="Minakuchi Y."/>
            <person name="Miyagishima S."/>
            <person name="Kawachi M."/>
            <person name="Toyoda A."/>
            <person name="Nozaki H."/>
        </authorList>
    </citation>
    <scope>NUCLEOTIDE SEQUENCE [LARGE SCALE GENOMIC DNA]</scope>
    <source>
        <strain evidence="2 3">NIES-4017</strain>
    </source>
</reference>
<gene>
    <name evidence="2" type="ORF">Agub_g9574</name>
</gene>
<evidence type="ECO:0000256" key="1">
    <source>
        <dbReference type="SAM" id="MobiDB-lite"/>
    </source>
</evidence>
<evidence type="ECO:0000313" key="2">
    <source>
        <dbReference type="EMBL" id="GFR47800.1"/>
    </source>
</evidence>
<sequence length="347" mass="36649">MEKGGGGVRLAAEGGGRVGWLRCDGCATGSHANTLWRLSFTLLIEQSCASKLYLQCLHLVDWKEHGTFFSFPPAAARHLPVLMACHLPPPLQRLLRAFSLPAQAAITARAMALHAATSDEEYFRDQRLEAALTTARSCNPPQDRYSSYTQTPRLTGRKRKPTAAPQLPQQHTPGAGSSTPSHNGGSRTPTAAATANGNAATANGSADVDMDAGGWAFAGNGTVHCPGGVACRKPGRHENWLFSDAANKHITYLPVIYDTAENSAVLLPLADPRVGPTAGGGTGGGGGSGGGPSSHLEGAVVWFRYEYESRAGRRGHNFWDYGLPKNLEQAVRDVAGEDALRLALGCV</sequence>
<organism evidence="2 3">
    <name type="scientific">Astrephomene gubernaculifera</name>
    <dbReference type="NCBI Taxonomy" id="47775"/>
    <lineage>
        <taxon>Eukaryota</taxon>
        <taxon>Viridiplantae</taxon>
        <taxon>Chlorophyta</taxon>
        <taxon>core chlorophytes</taxon>
        <taxon>Chlorophyceae</taxon>
        <taxon>CS clade</taxon>
        <taxon>Chlamydomonadales</taxon>
        <taxon>Astrephomenaceae</taxon>
        <taxon>Astrephomene</taxon>
    </lineage>
</organism>
<keyword evidence="3" id="KW-1185">Reference proteome</keyword>
<feature type="compositionally biased region" description="Low complexity" evidence="1">
    <location>
        <begin position="190"/>
        <end position="203"/>
    </location>
</feature>